<dbReference type="InterPro" id="IPR029058">
    <property type="entry name" value="AB_hydrolase_fold"/>
</dbReference>
<keyword evidence="5" id="KW-0325">Glycoprotein</keyword>
<dbReference type="GO" id="GO:0070008">
    <property type="term" value="F:serine-type exopeptidase activity"/>
    <property type="evidence" value="ECO:0007669"/>
    <property type="project" value="InterPro"/>
</dbReference>
<reference evidence="7" key="1">
    <citation type="journal article" date="2013" name="Nature">
        <title>Pan genome of the phytoplankton Emiliania underpins its global distribution.</title>
        <authorList>
            <person name="Read B.A."/>
            <person name="Kegel J."/>
            <person name="Klute M.J."/>
            <person name="Kuo A."/>
            <person name="Lefebvre S.C."/>
            <person name="Maumus F."/>
            <person name="Mayer C."/>
            <person name="Miller J."/>
            <person name="Monier A."/>
            <person name="Salamov A."/>
            <person name="Young J."/>
            <person name="Aguilar M."/>
            <person name="Claverie J.M."/>
            <person name="Frickenhaus S."/>
            <person name="Gonzalez K."/>
            <person name="Herman E.K."/>
            <person name="Lin Y.C."/>
            <person name="Napier J."/>
            <person name="Ogata H."/>
            <person name="Sarno A.F."/>
            <person name="Shmutz J."/>
            <person name="Schroeder D."/>
            <person name="de Vargas C."/>
            <person name="Verret F."/>
            <person name="von Dassow P."/>
            <person name="Valentin K."/>
            <person name="Van de Peer Y."/>
            <person name="Wheeler G."/>
            <person name="Dacks J.B."/>
            <person name="Delwiche C.F."/>
            <person name="Dyhrman S.T."/>
            <person name="Glockner G."/>
            <person name="John U."/>
            <person name="Richards T."/>
            <person name="Worden A.Z."/>
            <person name="Zhang X."/>
            <person name="Grigoriev I.V."/>
            <person name="Allen A.E."/>
            <person name="Bidle K."/>
            <person name="Borodovsky M."/>
            <person name="Bowler C."/>
            <person name="Brownlee C."/>
            <person name="Cock J.M."/>
            <person name="Elias M."/>
            <person name="Gladyshev V.N."/>
            <person name="Groth M."/>
            <person name="Guda C."/>
            <person name="Hadaegh A."/>
            <person name="Iglesias-Rodriguez M.D."/>
            <person name="Jenkins J."/>
            <person name="Jones B.M."/>
            <person name="Lawson T."/>
            <person name="Leese F."/>
            <person name="Lindquist E."/>
            <person name="Lobanov A."/>
            <person name="Lomsadze A."/>
            <person name="Malik S.B."/>
            <person name="Marsh M.E."/>
            <person name="Mackinder L."/>
            <person name="Mock T."/>
            <person name="Mueller-Roeber B."/>
            <person name="Pagarete A."/>
            <person name="Parker M."/>
            <person name="Probert I."/>
            <person name="Quesneville H."/>
            <person name="Raines C."/>
            <person name="Rensing S.A."/>
            <person name="Riano-Pachon D.M."/>
            <person name="Richier S."/>
            <person name="Rokitta S."/>
            <person name="Shiraiwa Y."/>
            <person name="Soanes D.M."/>
            <person name="van der Giezen M."/>
            <person name="Wahlund T.M."/>
            <person name="Williams B."/>
            <person name="Wilson W."/>
            <person name="Wolfe G."/>
            <person name="Wurch L.L."/>
        </authorList>
    </citation>
    <scope>NUCLEOTIDE SEQUENCE</scope>
</reference>
<dbReference type="AlphaFoldDB" id="A0A0D3JKX6"/>
<evidence type="ECO:0000313" key="6">
    <source>
        <dbReference type="EnsemblProtists" id="EOD24161"/>
    </source>
</evidence>
<comment type="similarity">
    <text evidence="1">Belongs to the peptidase S28 family.</text>
</comment>
<proteinExistence type="inferred from homology"/>
<keyword evidence="7" id="KW-1185">Reference proteome</keyword>
<dbReference type="GO" id="GO:0006508">
    <property type="term" value="P:proteolysis"/>
    <property type="evidence" value="ECO:0007669"/>
    <property type="project" value="UniProtKB-KW"/>
</dbReference>
<dbReference type="InterPro" id="IPR008758">
    <property type="entry name" value="Peptidase_S28"/>
</dbReference>
<keyword evidence="4" id="KW-0378">Hydrolase</keyword>
<evidence type="ECO:0000256" key="5">
    <source>
        <dbReference type="ARBA" id="ARBA00023180"/>
    </source>
</evidence>
<name>A0A0D3JKX6_EMIH1</name>
<dbReference type="Pfam" id="PF05577">
    <property type="entry name" value="Peptidase_S28"/>
    <property type="match status" value="2"/>
</dbReference>
<sequence length="464" mass="49633">MQSVLPASLAAPPWHLYLGRAYVGPPRTDAIGGASAGFYTRQALDHFAFNGERSAELWSQRYYEDTTLWGGPGHPVFLSLGGEGPVGGPPSGLQRELAATHRAALISLEHRFYGESRPTADMSSTALRHLSAEQALADAAQFVEWWYPASVRAAVAYSGPILSQLDFYQYNQVVTAVLDSFGGAKCVPLLRAAFTQLVAALGRSGKSPGREGAARLLHACDVPESDDDDGVLIGSVQATTRYPRTHINPLQSCNSFAPASALGAALAPLAATLPARCLAARYSSYLAPLLDSNFSTGTPTNRQWFYQLCNEFGQQTCEPYATDCATGEAGLPPSVFAPFSHDDDLQRGLRLCEQLFGIRATPPALWTGKQRGWTNVAHGGRGIRASNVVFINGRRDPYSSVSLLPEQLSAAQTRLGVRSVAIANGSHCVGMEATSARDDPDVTAAKRAVREALAEWLGRPSLVS</sequence>
<evidence type="ECO:0000256" key="1">
    <source>
        <dbReference type="ARBA" id="ARBA00011079"/>
    </source>
</evidence>
<dbReference type="KEGG" id="ehx:EMIHUDRAFT_469381"/>
<evidence type="ECO:0000256" key="3">
    <source>
        <dbReference type="ARBA" id="ARBA00022729"/>
    </source>
</evidence>
<keyword evidence="2" id="KW-0645">Protease</keyword>
<keyword evidence="3" id="KW-0732">Signal</keyword>
<evidence type="ECO:0008006" key="8">
    <source>
        <dbReference type="Google" id="ProtNLM"/>
    </source>
</evidence>
<dbReference type="GO" id="GO:0008239">
    <property type="term" value="F:dipeptidyl-peptidase activity"/>
    <property type="evidence" value="ECO:0007669"/>
    <property type="project" value="TreeGrafter"/>
</dbReference>
<dbReference type="GeneID" id="17269712"/>
<accession>A0A0D3JKX6</accession>
<evidence type="ECO:0000256" key="2">
    <source>
        <dbReference type="ARBA" id="ARBA00022670"/>
    </source>
</evidence>
<protein>
    <recommendedName>
        <fullName evidence="8">Peptidase S33 tripeptidyl aminopeptidase-like C-terminal domain-containing protein</fullName>
    </recommendedName>
</protein>
<reference evidence="6" key="2">
    <citation type="submission" date="2024-10" db="UniProtKB">
        <authorList>
            <consortium name="EnsemblProtists"/>
        </authorList>
    </citation>
    <scope>IDENTIFICATION</scope>
</reference>
<dbReference type="PANTHER" id="PTHR11010:SF117">
    <property type="entry name" value="SERINE PROTEASE 16"/>
    <property type="match status" value="1"/>
</dbReference>
<dbReference type="STRING" id="2903.R1EMG5"/>
<evidence type="ECO:0000313" key="7">
    <source>
        <dbReference type="Proteomes" id="UP000013827"/>
    </source>
</evidence>
<dbReference type="PaxDb" id="2903-EOD24161"/>
<dbReference type="PANTHER" id="PTHR11010">
    <property type="entry name" value="PROTEASE S28 PRO-X CARBOXYPEPTIDASE-RELATED"/>
    <property type="match status" value="1"/>
</dbReference>
<dbReference type="eggNOG" id="KOG2182">
    <property type="taxonomic scope" value="Eukaryota"/>
</dbReference>
<dbReference type="SUPFAM" id="SSF53474">
    <property type="entry name" value="alpha/beta-Hydrolases"/>
    <property type="match status" value="1"/>
</dbReference>
<dbReference type="OMA" id="TISHAIC"/>
<dbReference type="RefSeq" id="XP_005776590.1">
    <property type="nucleotide sequence ID" value="XM_005776533.1"/>
</dbReference>
<evidence type="ECO:0000256" key="4">
    <source>
        <dbReference type="ARBA" id="ARBA00022801"/>
    </source>
</evidence>
<dbReference type="Proteomes" id="UP000013827">
    <property type="component" value="Unassembled WGS sequence"/>
</dbReference>
<dbReference type="Gene3D" id="3.40.50.1820">
    <property type="entry name" value="alpha/beta hydrolase"/>
    <property type="match status" value="2"/>
</dbReference>
<organism evidence="6 7">
    <name type="scientific">Emiliania huxleyi (strain CCMP1516)</name>
    <dbReference type="NCBI Taxonomy" id="280463"/>
    <lineage>
        <taxon>Eukaryota</taxon>
        <taxon>Haptista</taxon>
        <taxon>Haptophyta</taxon>
        <taxon>Prymnesiophyceae</taxon>
        <taxon>Isochrysidales</taxon>
        <taxon>Noelaerhabdaceae</taxon>
        <taxon>Emiliania</taxon>
    </lineage>
</organism>
<dbReference type="EnsemblProtists" id="EOD24161">
    <property type="protein sequence ID" value="EOD24161"/>
    <property type="gene ID" value="EMIHUDRAFT_469381"/>
</dbReference>
<dbReference type="HOGENOM" id="CLU_020959_3_1_1"/>